<dbReference type="GO" id="GO:0070490">
    <property type="term" value="P:protein pupylation"/>
    <property type="evidence" value="ECO:0007669"/>
    <property type="project" value="TreeGrafter"/>
</dbReference>
<dbReference type="PANTHER" id="PTHR42307:SF2">
    <property type="entry name" value="PUP DEAMIDASE_DEPUPYLASE"/>
    <property type="match status" value="1"/>
</dbReference>
<sequence>MSVRRVMGTETEYGISARGGEYENHAQLSFDVIQAVAQLNPRTQHVRWDYGSENPVQDARGYAMPRAHVRSDLLTDSPALRATNAPQINGARVYVDHAHPEYSSPEVLTPRDAVTYNRSGDEIMRRALKTSGQQITLYRSNVDGKGASWGSHENYLVERSVPFEQLATLFTVHAATRQIFTGSGRVGLGQASEEPGFQISQRADYFTQKVGLQTTFDRPIVNTRDEPHASGAYRRFHVIVGDANRMDVPELLKVGTTSLLFWALEHDANPAAFLESIALADPVSALHDISHDLSVTQTYRTLQGEELSAVQFQLRLRSWVYAVAAATYDTDSRGEPLWPDDDTKEVVALWTQVLKDLLKVSKASADERLNMTEEAGRLEWLLKWQILESMRRRKTTTWSSPLLKAMDISWGSLAQSSLWEKVSSRSQRLISQGEIDTATKNPPEDTRAYTRGRVLAERPEEVIAVSWDTVTLADGVLHMDDPYTFTAQHKIDSTNRS</sequence>
<dbReference type="Pfam" id="PF03136">
    <property type="entry name" value="Pup_ligase"/>
    <property type="match status" value="1"/>
</dbReference>
<keyword evidence="3" id="KW-1185">Reference proteome</keyword>
<accession>A0A261F3F9</accession>
<dbReference type="GO" id="GO:0005524">
    <property type="term" value="F:ATP binding"/>
    <property type="evidence" value="ECO:0007669"/>
    <property type="project" value="TreeGrafter"/>
</dbReference>
<dbReference type="GO" id="GO:0008233">
    <property type="term" value="F:peptidase activity"/>
    <property type="evidence" value="ECO:0007669"/>
    <property type="project" value="InterPro"/>
</dbReference>
<dbReference type="GO" id="GO:0010498">
    <property type="term" value="P:proteasomal protein catabolic process"/>
    <property type="evidence" value="ECO:0007669"/>
    <property type="project" value="InterPro"/>
</dbReference>
<evidence type="ECO:0000256" key="1">
    <source>
        <dbReference type="ARBA" id="ARBA00009114"/>
    </source>
</evidence>
<name>A0A261F3F9_9BIFI</name>
<dbReference type="RefSeq" id="WP_094726848.1">
    <property type="nucleotide sequence ID" value="NZ_JBHLWS010000009.1"/>
</dbReference>
<dbReference type="GO" id="GO:0016874">
    <property type="term" value="F:ligase activity"/>
    <property type="evidence" value="ECO:0007669"/>
    <property type="project" value="UniProtKB-KW"/>
</dbReference>
<dbReference type="InterPro" id="IPR004347">
    <property type="entry name" value="Pup_ligase/deamidase"/>
</dbReference>
<keyword evidence="2" id="KW-0436">Ligase</keyword>
<comment type="caution">
    <text evidence="2">The sequence shown here is derived from an EMBL/GenBank/DDBJ whole genome shotgun (WGS) entry which is preliminary data.</text>
</comment>
<evidence type="ECO:0000313" key="3">
    <source>
        <dbReference type="Proteomes" id="UP000243657"/>
    </source>
</evidence>
<dbReference type="NCBIfam" id="TIGR03688">
    <property type="entry name" value="depupylase_Dop"/>
    <property type="match status" value="1"/>
</dbReference>
<protein>
    <submittedName>
        <fullName evidence="2">Ligase</fullName>
    </submittedName>
</protein>
<gene>
    <name evidence="2" type="ORF">ALMA_1215</name>
</gene>
<dbReference type="PANTHER" id="PTHR42307">
    <property type="entry name" value="PUP DEAMIDASE/DEPUPYLASE"/>
    <property type="match status" value="1"/>
</dbReference>
<dbReference type="EMBL" id="MWWT01000008">
    <property type="protein sequence ID" value="OZG53650.1"/>
    <property type="molecule type" value="Genomic_DNA"/>
</dbReference>
<organism evidence="2 3">
    <name type="scientific">Alloscardovia macacae</name>
    <dbReference type="NCBI Taxonomy" id="1160091"/>
    <lineage>
        <taxon>Bacteria</taxon>
        <taxon>Bacillati</taxon>
        <taxon>Actinomycetota</taxon>
        <taxon>Actinomycetes</taxon>
        <taxon>Bifidobacteriales</taxon>
        <taxon>Bifidobacteriaceae</taxon>
        <taxon>Alloscardovia</taxon>
    </lineage>
</organism>
<comment type="similarity">
    <text evidence="1">Belongs to the Pup ligase/Pup deamidase family. Pup deamidase subfamily.</text>
</comment>
<dbReference type="InterPro" id="IPR022366">
    <property type="entry name" value="Pup_deamidase"/>
</dbReference>
<reference evidence="2 3" key="1">
    <citation type="journal article" date="2017" name="BMC Genomics">
        <title>Comparative genomic and phylogenomic analyses of the Bifidobacteriaceae family.</title>
        <authorList>
            <person name="Lugli G.A."/>
            <person name="Milani C."/>
            <person name="Turroni F."/>
            <person name="Duranti S."/>
            <person name="Mancabelli L."/>
            <person name="Mangifesta M."/>
            <person name="Ferrario C."/>
            <person name="Modesto M."/>
            <person name="Mattarelli P."/>
            <person name="Jiri K."/>
            <person name="van Sinderen D."/>
            <person name="Ventura M."/>
        </authorList>
    </citation>
    <scope>NUCLEOTIDE SEQUENCE [LARGE SCALE GENOMIC DNA]</scope>
    <source>
        <strain evidence="2 3">DSM 24762</strain>
    </source>
</reference>
<proteinExistence type="inferred from homology"/>
<dbReference type="Proteomes" id="UP000243657">
    <property type="component" value="Unassembled WGS sequence"/>
</dbReference>
<dbReference type="AlphaFoldDB" id="A0A261F3F9"/>
<dbReference type="GO" id="GO:0019941">
    <property type="term" value="P:modification-dependent protein catabolic process"/>
    <property type="evidence" value="ECO:0007669"/>
    <property type="project" value="InterPro"/>
</dbReference>
<dbReference type="GO" id="GO:0016811">
    <property type="term" value="F:hydrolase activity, acting on carbon-nitrogen (but not peptide) bonds, in linear amides"/>
    <property type="evidence" value="ECO:0007669"/>
    <property type="project" value="InterPro"/>
</dbReference>
<evidence type="ECO:0000313" key="2">
    <source>
        <dbReference type="EMBL" id="OZG53650.1"/>
    </source>
</evidence>